<dbReference type="AlphaFoldDB" id="A0A7J8PD25"/>
<dbReference type="Proteomes" id="UP000593578">
    <property type="component" value="Unassembled WGS sequence"/>
</dbReference>
<accession>A0A7J8PD25</accession>
<dbReference type="EMBL" id="JABEZZ010000006">
    <property type="protein sequence ID" value="MBA0587177.1"/>
    <property type="molecule type" value="Genomic_DNA"/>
</dbReference>
<sequence length="275" mass="30051">MAAVEEILVDLSIGEEEVVAIPLGLGELGGGVSYEYCFVGIFLTSNVINFPSMKATLANVDADRIEAVVHGLLTLISFLDIVCGEAIRVTAHLDIRRPLKRKKKAIGESFYPIQVLHDKQELEFKRDISPRASTRRAVVSTSIWLREEDDSRVTVRNPEIVRIREKMSKFLPLNFGANWDDGQVGGSIKLGKSNWTLSVGLSSGASNGLISGIIRSCRIGPLGMDFDEEISTVGVHTPIMHIKGLKHSQIQSKELGECSFLVSMDANSSLLTGLD</sequence>
<evidence type="ECO:0000313" key="1">
    <source>
        <dbReference type="EMBL" id="MBA0587177.1"/>
    </source>
</evidence>
<proteinExistence type="predicted"/>
<comment type="caution">
    <text evidence="1">The sequence shown here is derived from an EMBL/GenBank/DDBJ whole genome shotgun (WGS) entry which is preliminary data.</text>
</comment>
<evidence type="ECO:0000313" key="2">
    <source>
        <dbReference type="Proteomes" id="UP000593578"/>
    </source>
</evidence>
<organism evidence="1 2">
    <name type="scientific">Gossypium raimondii</name>
    <name type="common">Peruvian cotton</name>
    <name type="synonym">Gossypium klotzschianum subsp. raimondii</name>
    <dbReference type="NCBI Taxonomy" id="29730"/>
    <lineage>
        <taxon>Eukaryota</taxon>
        <taxon>Viridiplantae</taxon>
        <taxon>Streptophyta</taxon>
        <taxon>Embryophyta</taxon>
        <taxon>Tracheophyta</taxon>
        <taxon>Spermatophyta</taxon>
        <taxon>Magnoliopsida</taxon>
        <taxon>eudicotyledons</taxon>
        <taxon>Gunneridae</taxon>
        <taxon>Pentapetalae</taxon>
        <taxon>rosids</taxon>
        <taxon>malvids</taxon>
        <taxon>Malvales</taxon>
        <taxon>Malvaceae</taxon>
        <taxon>Malvoideae</taxon>
        <taxon>Gossypium</taxon>
    </lineage>
</organism>
<name>A0A7J8PD25_GOSRA</name>
<protein>
    <submittedName>
        <fullName evidence="1">Uncharacterized protein</fullName>
    </submittedName>
</protein>
<reference evidence="1 2" key="1">
    <citation type="journal article" date="2019" name="Genome Biol. Evol.">
        <title>Insights into the evolution of the New World diploid cottons (Gossypium, subgenus Houzingenia) based on genome sequencing.</title>
        <authorList>
            <person name="Grover C.E."/>
            <person name="Arick M.A. 2nd"/>
            <person name="Thrash A."/>
            <person name="Conover J.L."/>
            <person name="Sanders W.S."/>
            <person name="Peterson D.G."/>
            <person name="Frelichowski J.E."/>
            <person name="Scheffler J.A."/>
            <person name="Scheffler B.E."/>
            <person name="Wendel J.F."/>
        </authorList>
    </citation>
    <scope>NUCLEOTIDE SEQUENCE [LARGE SCALE GENOMIC DNA]</scope>
    <source>
        <strain evidence="1">8</strain>
        <tissue evidence="1">Leaf</tissue>
    </source>
</reference>
<gene>
    <name evidence="1" type="ORF">Gorai_000311</name>
</gene>